<accession>A0A2W6MTE6</accession>
<dbReference type="OrthoDB" id="5330170at2"/>
<dbReference type="RefSeq" id="WP_111230689.1">
    <property type="nucleotide sequence ID" value="NZ_NBIU01000060.1"/>
</dbReference>
<evidence type="ECO:0000256" key="1">
    <source>
        <dbReference type="SAM" id="Phobius"/>
    </source>
</evidence>
<organism evidence="2 3">
    <name type="scientific">Helicobacter valdiviensis</name>
    <dbReference type="NCBI Taxonomy" id="1458358"/>
    <lineage>
        <taxon>Bacteria</taxon>
        <taxon>Pseudomonadati</taxon>
        <taxon>Campylobacterota</taxon>
        <taxon>Epsilonproteobacteria</taxon>
        <taxon>Campylobacterales</taxon>
        <taxon>Helicobacteraceae</taxon>
        <taxon>Helicobacter</taxon>
    </lineage>
</organism>
<feature type="transmembrane region" description="Helical" evidence="1">
    <location>
        <begin position="121"/>
        <end position="148"/>
    </location>
</feature>
<keyword evidence="3" id="KW-1185">Reference proteome</keyword>
<protein>
    <recommendedName>
        <fullName evidence="4">Transmembrane protein</fullName>
    </recommendedName>
</protein>
<dbReference type="AlphaFoldDB" id="A0A2W6MTE6"/>
<gene>
    <name evidence="2" type="ORF">B6S12_10250</name>
</gene>
<keyword evidence="1" id="KW-0812">Transmembrane</keyword>
<feature type="transmembrane region" description="Helical" evidence="1">
    <location>
        <begin position="154"/>
        <end position="173"/>
    </location>
</feature>
<name>A0A2W6MTE6_9HELI</name>
<proteinExistence type="predicted"/>
<keyword evidence="1" id="KW-0472">Membrane</keyword>
<evidence type="ECO:0000313" key="3">
    <source>
        <dbReference type="Proteomes" id="UP000249746"/>
    </source>
</evidence>
<feature type="non-terminal residue" evidence="2">
    <location>
        <position position="417"/>
    </location>
</feature>
<reference evidence="2 3" key="1">
    <citation type="submission" date="2017-03" db="EMBL/GenBank/DDBJ databases">
        <title>Genomic and clinical evidence uncovers the enterohepatic species Helicobacter valdiviensis as a potential human intestinal pathogen.</title>
        <authorList>
            <person name="Fresia P."/>
            <person name="Jara R."/>
            <person name="Sierra R."/>
            <person name="Ferres I."/>
            <person name="Greif G."/>
            <person name="Iraola G."/>
            <person name="Collado L."/>
        </authorList>
    </citation>
    <scope>NUCLEOTIDE SEQUENCE [LARGE SCALE GENOMIC DNA]</scope>
    <source>
        <strain evidence="2 3">WBE14</strain>
    </source>
</reference>
<dbReference type="EMBL" id="NBIU01000060">
    <property type="protein sequence ID" value="PZT47221.1"/>
    <property type="molecule type" value="Genomic_DNA"/>
</dbReference>
<keyword evidence="1" id="KW-1133">Transmembrane helix</keyword>
<dbReference type="Proteomes" id="UP000249746">
    <property type="component" value="Unassembled WGS sequence"/>
</dbReference>
<comment type="caution">
    <text evidence="2">The sequence shown here is derived from an EMBL/GenBank/DDBJ whole genome shotgun (WGS) entry which is preliminary data.</text>
</comment>
<evidence type="ECO:0008006" key="4">
    <source>
        <dbReference type="Google" id="ProtNLM"/>
    </source>
</evidence>
<evidence type="ECO:0000313" key="2">
    <source>
        <dbReference type="EMBL" id="PZT47221.1"/>
    </source>
</evidence>
<sequence>MNEELEREVLLDRELSQIEKDLQNALKHSDMDKIGEELLKEVEEENLAYQNNIQNIQGVTSFVNNALDIGSQTFKTLEPYLLPFKIIIKRADNTLSVIDGIIEYQKTGDGLKVIAKLATGFIVDTIFVVGTKIIIAQAISAFVAMAVYAGSITLGVLVGVVIITIGVAALWWISSGLKEWLEKHGISLDDLTTNFTPQELKKINVAHCHRAYEKKIQSLQIYYQGKIYHKPPQLIPHYQQNQKAFRDILKEEIKKTNSQKMQNFLEILNYELLSSDKINSIQASTDICYLKALYQCESYIQVSKDSFPFLNKKNMENIFGVNSSFYRIFIQNKKELTQDYIEARKSLYRSIEFFKWQRYREYFNPLNNVCQNIDKENNLDSKGLKQNITTIKQNPNLLTSHSKNLNHFILENKDKNK</sequence>